<comment type="caution">
    <text evidence="2">The sequence shown here is derived from an EMBL/GenBank/DDBJ whole genome shotgun (WGS) entry which is preliminary data.</text>
</comment>
<evidence type="ECO:0000313" key="3">
    <source>
        <dbReference type="Proteomes" id="UP001515641"/>
    </source>
</evidence>
<protein>
    <submittedName>
        <fullName evidence="2">Uncharacterized protein</fullName>
    </submittedName>
</protein>
<accession>A0ABX0LDV2</accession>
<gene>
    <name evidence="2" type="ORF">HA052_21685</name>
</gene>
<organism evidence="2 3">
    <name type="scientific">Chromobacterium fluminis</name>
    <dbReference type="NCBI Taxonomy" id="3044269"/>
    <lineage>
        <taxon>Bacteria</taxon>
        <taxon>Pseudomonadati</taxon>
        <taxon>Pseudomonadota</taxon>
        <taxon>Betaproteobacteria</taxon>
        <taxon>Neisseriales</taxon>
        <taxon>Chromobacteriaceae</taxon>
        <taxon>Chromobacterium</taxon>
    </lineage>
</organism>
<dbReference type="Proteomes" id="UP001515641">
    <property type="component" value="Unassembled WGS sequence"/>
</dbReference>
<dbReference type="RefSeq" id="WP_166453555.1">
    <property type="nucleotide sequence ID" value="NZ_JAAOMA010000042.1"/>
</dbReference>
<evidence type="ECO:0000313" key="2">
    <source>
        <dbReference type="EMBL" id="NHR07806.1"/>
    </source>
</evidence>
<dbReference type="EMBL" id="JAAOMA010000042">
    <property type="protein sequence ID" value="NHR07806.1"/>
    <property type="molecule type" value="Genomic_DNA"/>
</dbReference>
<keyword evidence="1" id="KW-0732">Signal</keyword>
<keyword evidence="3" id="KW-1185">Reference proteome</keyword>
<evidence type="ECO:0000256" key="1">
    <source>
        <dbReference type="SAM" id="SignalP"/>
    </source>
</evidence>
<feature type="signal peptide" evidence="1">
    <location>
        <begin position="1"/>
        <end position="20"/>
    </location>
</feature>
<sequence length="157" mass="18125">MKTSCVALLITFCLGAGSTAAEQANFIPSSSESAGWVNLEPKAGGQYIYQDTPNDNRPAINPILMQERERTEFVFFSPQEQFALESLRERKLSQWEKQFRSSNRLHRRSFFLNLAWPKVVIRENEICVPELAFSEHKNWKDHLTCWSNELEVKSDGK</sequence>
<reference evidence="2 3" key="1">
    <citation type="submission" date="2020-03" db="EMBL/GenBank/DDBJ databases">
        <title>Draft genome sequence of environmentally isolated cultures.</title>
        <authorList>
            <person name="Wilson H.S."/>
            <person name="De Leon M.E."/>
        </authorList>
    </citation>
    <scope>NUCLEOTIDE SEQUENCE [LARGE SCALE GENOMIC DNA]</scope>
    <source>
        <strain evidence="2 3">HSC-31F16</strain>
    </source>
</reference>
<feature type="chain" id="PRO_5045185064" evidence="1">
    <location>
        <begin position="21"/>
        <end position="157"/>
    </location>
</feature>
<proteinExistence type="predicted"/>
<name>A0ABX0LDV2_9NEIS</name>